<evidence type="ECO:0000313" key="2">
    <source>
        <dbReference type="EMBL" id="GAA2173506.1"/>
    </source>
</evidence>
<keyword evidence="1" id="KW-0812">Transmembrane</keyword>
<reference evidence="2 3" key="1">
    <citation type="journal article" date="2019" name="Int. J. Syst. Evol. Microbiol.">
        <title>The Global Catalogue of Microorganisms (GCM) 10K type strain sequencing project: providing services to taxonomists for standard genome sequencing and annotation.</title>
        <authorList>
            <consortium name="The Broad Institute Genomics Platform"/>
            <consortium name="The Broad Institute Genome Sequencing Center for Infectious Disease"/>
            <person name="Wu L."/>
            <person name="Ma J."/>
        </authorList>
    </citation>
    <scope>NUCLEOTIDE SEQUENCE [LARGE SCALE GENOMIC DNA]</scope>
    <source>
        <strain evidence="2 3">JCM 14917</strain>
    </source>
</reference>
<proteinExistence type="predicted"/>
<keyword evidence="1" id="KW-1133">Transmembrane helix</keyword>
<organism evidence="2 3">
    <name type="scientific">Arthrobacter parietis</name>
    <dbReference type="NCBI Taxonomy" id="271434"/>
    <lineage>
        <taxon>Bacteria</taxon>
        <taxon>Bacillati</taxon>
        <taxon>Actinomycetota</taxon>
        <taxon>Actinomycetes</taxon>
        <taxon>Micrococcales</taxon>
        <taxon>Micrococcaceae</taxon>
        <taxon>Arthrobacter</taxon>
    </lineage>
</organism>
<feature type="transmembrane region" description="Helical" evidence="1">
    <location>
        <begin position="36"/>
        <end position="57"/>
    </location>
</feature>
<protein>
    <submittedName>
        <fullName evidence="2">Uncharacterized protein</fullName>
    </submittedName>
</protein>
<name>A0ABN3AQE4_9MICC</name>
<gene>
    <name evidence="2" type="ORF">GCM10009784_08070</name>
</gene>
<evidence type="ECO:0000313" key="3">
    <source>
        <dbReference type="Proteomes" id="UP001500974"/>
    </source>
</evidence>
<keyword evidence="1" id="KW-0472">Membrane</keyword>
<keyword evidence="3" id="KW-1185">Reference proteome</keyword>
<evidence type="ECO:0000256" key="1">
    <source>
        <dbReference type="SAM" id="Phobius"/>
    </source>
</evidence>
<feature type="transmembrane region" description="Helical" evidence="1">
    <location>
        <begin position="12"/>
        <end position="30"/>
    </location>
</feature>
<comment type="caution">
    <text evidence="2">The sequence shown here is derived from an EMBL/GenBank/DDBJ whole genome shotgun (WGS) entry which is preliminary data.</text>
</comment>
<dbReference type="Proteomes" id="UP001500974">
    <property type="component" value="Unassembled WGS sequence"/>
</dbReference>
<accession>A0ABN3AQE4</accession>
<sequence length="221" mass="24060">MHFDGKGAFSRYAGAAGVSLAVASGILQVTGVPGSIVLAAAILGLVLVVSGLYALFVRAKPGRPRRMNLGEVLAKYGKESQQIDCVFSAGDQLRTCLDAGAHDPRKVVLSTGTTVRLVTRQRSDGEEIHVFNNMLRLEERIQALRSTFSHRTAVWDNFMLGGLIFEHVAAVKFYHRKGGRTAAIGEGFLVVDRRRGGYESELFEAMRVAFDCLWASANSSR</sequence>
<dbReference type="EMBL" id="BAAAON010000001">
    <property type="protein sequence ID" value="GAA2173506.1"/>
    <property type="molecule type" value="Genomic_DNA"/>
</dbReference>